<dbReference type="PANTHER" id="PTHR14140">
    <property type="entry name" value="E3 UBIQUITIN-PROTEIN LIGASE UHRF-RELATED"/>
    <property type="match status" value="1"/>
</dbReference>
<dbReference type="SMART" id="SM00466">
    <property type="entry name" value="SRA"/>
    <property type="match status" value="1"/>
</dbReference>
<dbReference type="InterPro" id="IPR036987">
    <property type="entry name" value="SRA-YDG_sf"/>
</dbReference>
<evidence type="ECO:0000256" key="3">
    <source>
        <dbReference type="SAM" id="MobiDB-lite"/>
    </source>
</evidence>
<organism evidence="5 6">
    <name type="scientific">Clohesyomyces aquaticus</name>
    <dbReference type="NCBI Taxonomy" id="1231657"/>
    <lineage>
        <taxon>Eukaryota</taxon>
        <taxon>Fungi</taxon>
        <taxon>Dikarya</taxon>
        <taxon>Ascomycota</taxon>
        <taxon>Pezizomycotina</taxon>
        <taxon>Dothideomycetes</taxon>
        <taxon>Pleosporomycetidae</taxon>
        <taxon>Pleosporales</taxon>
        <taxon>Lindgomycetaceae</taxon>
        <taxon>Clohesyomyces</taxon>
    </lineage>
</organism>
<evidence type="ECO:0000256" key="2">
    <source>
        <dbReference type="PROSITE-ProRule" id="PRU00358"/>
    </source>
</evidence>
<feature type="compositionally biased region" description="Basic and acidic residues" evidence="3">
    <location>
        <begin position="22"/>
        <end position="40"/>
    </location>
</feature>
<dbReference type="GO" id="GO:0016567">
    <property type="term" value="P:protein ubiquitination"/>
    <property type="evidence" value="ECO:0007669"/>
    <property type="project" value="TreeGrafter"/>
</dbReference>
<dbReference type="EMBL" id="MCFA01000051">
    <property type="protein sequence ID" value="ORY12415.1"/>
    <property type="molecule type" value="Genomic_DNA"/>
</dbReference>
<dbReference type="Pfam" id="PF02182">
    <property type="entry name" value="SAD_SRA"/>
    <property type="match status" value="1"/>
</dbReference>
<keyword evidence="6" id="KW-1185">Reference proteome</keyword>
<keyword evidence="1 2" id="KW-0539">Nucleus</keyword>
<evidence type="ECO:0000313" key="5">
    <source>
        <dbReference type="EMBL" id="ORY12415.1"/>
    </source>
</evidence>
<accession>A0A1Y1ZRJ8</accession>
<feature type="domain" description="YDG" evidence="4">
    <location>
        <begin position="237"/>
        <end position="373"/>
    </location>
</feature>
<dbReference type="Gene3D" id="2.30.280.10">
    <property type="entry name" value="SRA-YDG"/>
    <property type="match status" value="1"/>
</dbReference>
<gene>
    <name evidence="5" type="ORF">BCR34DRAFT_587211</name>
</gene>
<dbReference type="PROSITE" id="PS51015">
    <property type="entry name" value="YDG"/>
    <property type="match status" value="1"/>
</dbReference>
<dbReference type="InterPro" id="IPR015947">
    <property type="entry name" value="PUA-like_sf"/>
</dbReference>
<sequence length="413" mass="47714">MANYTEDDFQRELNAEKAKIAKALRKEQNEQLKAHVERTQQETNRNGKRPIQSTRPSPASATPEDSFEFPEDPAQKKAIAVSRTTAPEWYTKLDFNSSAMKRYFKQNKVEATQATTALSSLRSNIDLCEQTTDRMERSKHLETLRDDIHKAEFLAVDRYIVRRSGLMGDNGFRRIINDTSTFPWDLRADTLQLYNRWWLQIFSIDLLRGIIVPKSSKDKRNADRIDPSYPKGIAKVPGQGDLVVGQWWPTQLCTVRDGAHGSPQAGIYGEKGKGAYSIVLSGGTGYQDEDNGDEIWYSGTDSKNSTPTENTWRMIESCDKHPKQPVRVIRSWNQPKSNSYRPQRGYRYDGLYEVVDKQVLNPSKAMYRFLLKRIEGQDPIRYQENAARRPTKYEVKEYDKLRQQERGLARDDW</sequence>
<dbReference type="STRING" id="1231657.A0A1Y1ZRJ8"/>
<proteinExistence type="predicted"/>
<dbReference type="GO" id="GO:0005634">
    <property type="term" value="C:nucleus"/>
    <property type="evidence" value="ECO:0007669"/>
    <property type="project" value="UniProtKB-SubCell"/>
</dbReference>
<name>A0A1Y1ZRJ8_9PLEO</name>
<dbReference type="GO" id="GO:0061630">
    <property type="term" value="F:ubiquitin protein ligase activity"/>
    <property type="evidence" value="ECO:0007669"/>
    <property type="project" value="TreeGrafter"/>
</dbReference>
<dbReference type="InterPro" id="IPR003105">
    <property type="entry name" value="SRA_YDG"/>
</dbReference>
<dbReference type="InterPro" id="IPR045134">
    <property type="entry name" value="UHRF1/2-like"/>
</dbReference>
<comment type="subcellular location">
    <subcellularLocation>
        <location evidence="2">Nucleus</location>
    </subcellularLocation>
</comment>
<evidence type="ECO:0000259" key="4">
    <source>
        <dbReference type="PROSITE" id="PS51015"/>
    </source>
</evidence>
<dbReference type="AlphaFoldDB" id="A0A1Y1ZRJ8"/>
<comment type="caution">
    <text evidence="5">The sequence shown here is derived from an EMBL/GenBank/DDBJ whole genome shotgun (WGS) entry which is preliminary data.</text>
</comment>
<protein>
    <submittedName>
        <fullName evidence="5">PUA-like domain-containing protein</fullName>
    </submittedName>
</protein>
<dbReference type="OrthoDB" id="2270193at2759"/>
<feature type="region of interest" description="Disordered" evidence="3">
    <location>
        <begin position="22"/>
        <end position="75"/>
    </location>
</feature>
<feature type="compositionally biased region" description="Polar residues" evidence="3">
    <location>
        <begin position="51"/>
        <end position="60"/>
    </location>
</feature>
<dbReference type="Proteomes" id="UP000193144">
    <property type="component" value="Unassembled WGS sequence"/>
</dbReference>
<evidence type="ECO:0000256" key="1">
    <source>
        <dbReference type="ARBA" id="ARBA00023242"/>
    </source>
</evidence>
<dbReference type="SUPFAM" id="SSF88697">
    <property type="entry name" value="PUA domain-like"/>
    <property type="match status" value="1"/>
</dbReference>
<reference evidence="5 6" key="1">
    <citation type="submission" date="2016-07" db="EMBL/GenBank/DDBJ databases">
        <title>Pervasive Adenine N6-methylation of Active Genes in Fungi.</title>
        <authorList>
            <consortium name="DOE Joint Genome Institute"/>
            <person name="Mondo S.J."/>
            <person name="Dannebaum R.O."/>
            <person name="Kuo R.C."/>
            <person name="Labutti K."/>
            <person name="Haridas S."/>
            <person name="Kuo A."/>
            <person name="Salamov A."/>
            <person name="Ahrendt S.R."/>
            <person name="Lipzen A."/>
            <person name="Sullivan W."/>
            <person name="Andreopoulos W.B."/>
            <person name="Clum A."/>
            <person name="Lindquist E."/>
            <person name="Daum C."/>
            <person name="Ramamoorthy G.K."/>
            <person name="Gryganskyi A."/>
            <person name="Culley D."/>
            <person name="Magnuson J.K."/>
            <person name="James T.Y."/>
            <person name="O'Malley M.A."/>
            <person name="Stajich J.E."/>
            <person name="Spatafora J.W."/>
            <person name="Visel A."/>
            <person name="Grigoriev I.V."/>
        </authorList>
    </citation>
    <scope>NUCLEOTIDE SEQUENCE [LARGE SCALE GENOMIC DNA]</scope>
    <source>
        <strain evidence="5 6">CBS 115471</strain>
    </source>
</reference>
<dbReference type="PANTHER" id="PTHR14140:SF27">
    <property type="entry name" value="OS04G0289800 PROTEIN"/>
    <property type="match status" value="1"/>
</dbReference>
<dbReference type="GO" id="GO:0044027">
    <property type="term" value="P:negative regulation of gene expression via chromosomal CpG island methylation"/>
    <property type="evidence" value="ECO:0007669"/>
    <property type="project" value="TreeGrafter"/>
</dbReference>
<evidence type="ECO:0000313" key="6">
    <source>
        <dbReference type="Proteomes" id="UP000193144"/>
    </source>
</evidence>